<evidence type="ECO:0000313" key="4">
    <source>
        <dbReference type="EMBL" id="CAF1441487.1"/>
    </source>
</evidence>
<dbReference type="GO" id="GO:0036374">
    <property type="term" value="F:glutathione hydrolase activity"/>
    <property type="evidence" value="ECO:0007669"/>
    <property type="project" value="InterPro"/>
</dbReference>
<gene>
    <name evidence="3" type="ORF">BJG266_LOCUS13321</name>
    <name evidence="4" type="ORF">QVE165_LOCUS39654</name>
    <name evidence="5" type="ORF">QVE165_LOCUS39733</name>
</gene>
<keyword evidence="6" id="KW-1185">Reference proteome</keyword>
<dbReference type="SUPFAM" id="SSF56235">
    <property type="entry name" value="N-terminal nucleophile aminohydrolases (Ntn hydrolases)"/>
    <property type="match status" value="1"/>
</dbReference>
<dbReference type="PRINTS" id="PR01210">
    <property type="entry name" value="GGTRANSPTASE"/>
</dbReference>
<dbReference type="NCBIfam" id="TIGR00066">
    <property type="entry name" value="g_glut_trans"/>
    <property type="match status" value="1"/>
</dbReference>
<dbReference type="EMBL" id="CAJNOI010000053">
    <property type="protein sequence ID" value="CAF0952974.1"/>
    <property type="molecule type" value="Genomic_DNA"/>
</dbReference>
<dbReference type="Proteomes" id="UP000663832">
    <property type="component" value="Unassembled WGS sequence"/>
</dbReference>
<dbReference type="Gene3D" id="1.10.246.130">
    <property type="match status" value="1"/>
</dbReference>
<evidence type="ECO:0000313" key="7">
    <source>
        <dbReference type="Proteomes" id="UP000663877"/>
    </source>
</evidence>
<evidence type="ECO:0000313" key="5">
    <source>
        <dbReference type="EMBL" id="CAF1442569.1"/>
    </source>
</evidence>
<dbReference type="InterPro" id="IPR052896">
    <property type="entry name" value="GGT-like_enzyme"/>
</dbReference>
<dbReference type="InterPro" id="IPR043137">
    <property type="entry name" value="GGT_ssub_C"/>
</dbReference>
<evidence type="ECO:0000256" key="1">
    <source>
        <dbReference type="PIRSR" id="PIRSR600101-1"/>
    </source>
</evidence>
<dbReference type="EMBL" id="CAJNOM010000443">
    <property type="protein sequence ID" value="CAF1441487.1"/>
    <property type="molecule type" value="Genomic_DNA"/>
</dbReference>
<reference evidence="3" key="1">
    <citation type="submission" date="2021-02" db="EMBL/GenBank/DDBJ databases">
        <authorList>
            <person name="Nowell W R."/>
        </authorList>
    </citation>
    <scope>NUCLEOTIDE SEQUENCE</scope>
</reference>
<evidence type="ECO:0000313" key="6">
    <source>
        <dbReference type="Proteomes" id="UP000663832"/>
    </source>
</evidence>
<proteinExistence type="predicted"/>
<feature type="active site" description="Nucleophile" evidence="1">
    <location>
        <position position="379"/>
    </location>
</feature>
<dbReference type="GO" id="GO:0006751">
    <property type="term" value="P:glutathione catabolic process"/>
    <property type="evidence" value="ECO:0007669"/>
    <property type="project" value="InterPro"/>
</dbReference>
<dbReference type="InterPro" id="IPR043138">
    <property type="entry name" value="GGT_lsub"/>
</dbReference>
<dbReference type="PANTHER" id="PTHR43881">
    <property type="entry name" value="GAMMA-GLUTAMYLTRANSPEPTIDASE (AFU_ORTHOLOGUE AFUA_4G13580)"/>
    <property type="match status" value="1"/>
</dbReference>
<organism evidence="3 7">
    <name type="scientific">Adineta steineri</name>
    <dbReference type="NCBI Taxonomy" id="433720"/>
    <lineage>
        <taxon>Eukaryota</taxon>
        <taxon>Metazoa</taxon>
        <taxon>Spiralia</taxon>
        <taxon>Gnathifera</taxon>
        <taxon>Rotifera</taxon>
        <taxon>Eurotatoria</taxon>
        <taxon>Bdelloidea</taxon>
        <taxon>Adinetida</taxon>
        <taxon>Adinetidae</taxon>
        <taxon>Adineta</taxon>
    </lineage>
</organism>
<dbReference type="Pfam" id="PF01019">
    <property type="entry name" value="G_glu_transpept"/>
    <property type="match status" value="1"/>
</dbReference>
<evidence type="ECO:0000256" key="2">
    <source>
        <dbReference type="PIRSR" id="PIRSR600101-2"/>
    </source>
</evidence>
<feature type="binding site" evidence="2">
    <location>
        <position position="463"/>
    </location>
    <ligand>
        <name>L-glutamate</name>
        <dbReference type="ChEBI" id="CHEBI:29985"/>
    </ligand>
</feature>
<dbReference type="Proteomes" id="UP000663877">
    <property type="component" value="Unassembled WGS sequence"/>
</dbReference>
<dbReference type="InterPro" id="IPR000101">
    <property type="entry name" value="GGT_peptidase"/>
</dbReference>
<dbReference type="EMBL" id="CAJNOM010000445">
    <property type="protein sequence ID" value="CAF1442569.1"/>
    <property type="molecule type" value="Genomic_DNA"/>
</dbReference>
<accession>A0A814DFF2</accession>
<dbReference type="OrthoDB" id="2015213at2759"/>
<comment type="caution">
    <text evidence="3">The sequence shown here is derived from an EMBL/GenBank/DDBJ whole genome shotgun (WGS) entry which is preliminary data.</text>
</comment>
<dbReference type="PANTHER" id="PTHR43881:SF1">
    <property type="entry name" value="GAMMA-GLUTAMYLTRANSPEPTIDASE (AFU_ORTHOLOGUE AFUA_4G13580)"/>
    <property type="match status" value="1"/>
</dbReference>
<dbReference type="AlphaFoldDB" id="A0A814DFF2"/>
<dbReference type="Gene3D" id="3.60.20.40">
    <property type="match status" value="1"/>
</dbReference>
<evidence type="ECO:0000313" key="3">
    <source>
        <dbReference type="EMBL" id="CAF0952974.1"/>
    </source>
</evidence>
<sequence>MTKSEYLRLNGELNFDFKSRRSVVYGTHGIVSSSQPLACQAGLEILRKGGNAADAAVATAAALNVTEPCSCGIGGDCFVLFYNSKTKQVSSLNGSGHSPKNLTLKKIRETGIHGKSIPYDNLNSVTVPGAVAAFIDTLELFGSKKVSLNEVLTPAINLAEQGYPVSEIVSNSWIRSENLLKEASNNGNDMLRNGKAPKPGEIMTMPYLAKTLREIVKKGRDGFYKGYVAEAIVQLIQSKGGFMTLEDLEEHQSTPVQPISISYNIDNIEPVRIWECPPNGQGIVALMAIGILEQMQKQKKISSLEKLEHNSAEYLHALIEALRLAFSDGSYFVSDPDITDVPVEQLLSSDYLSKRAESFHPTCVNKNLKHGKPVNSSDTVYFSVTDSEGNACSFIFSNYTGFGSGAIPDKCGFTLQNRGCGFVLEEGHPNCLEGRKRPYHTIIPSMITYENGDLLASYGVMGGFMQPQGHVQVFCNMLHYKMNVQTALDAPRFCIGPNIPNGTDENCESEVFIEDGICEEVLEKLKSFGHHITLVKGPDRAMFGRGQIIFKVPNDEDRLVWAAGSDPRADGHAVGW</sequence>
<dbReference type="InterPro" id="IPR029055">
    <property type="entry name" value="Ntn_hydrolases_N"/>
</dbReference>
<protein>
    <submittedName>
        <fullName evidence="3">Uncharacterized protein</fullName>
    </submittedName>
</protein>
<name>A0A814DFF2_9BILA</name>